<dbReference type="Gene3D" id="3.20.19.10">
    <property type="entry name" value="Aconitase, domain 4"/>
    <property type="match status" value="2"/>
</dbReference>
<sequence>IKKKRGDMAAAPAMRIVFGLLTFVTVGMIIGALLQLAFINRLEDSYGTGFPSIRGLRGQKARYLRDVSRWANDKDAELLRLGYVKPEVVSWSPRIIVLHNFLSSEECEYLKAIARPRLQVSTVVDIKTGKGVKSDVRTSSGMFLNHVERSYPIIQAIEKRIAVFSQVPAENGELIQVLRYEPNQFYRPHHDYFGDTFNLKRGGQRVATMLMYLTDDVEGGETYFPLAGDGECTCGGKIMKGISVKPTKGDAVLFWSMGLDGQSDPNSIHGGCEVLSGEKSPPFQSPFLRFAPTSTSFNLKPLVTPPSPFVTRSAAASPQERKTFHGLCYVVGDNIDTDQIIPAEFLTLVPSNPEEYQKLGSHALVGLPASYKDRFVEPGETKTKYSIIIGGENFGCGSSREHAPVCLGAAGAKAVVAQSYARIFFRNSVATGEIYPLDSEVRVCDECSTGDVATVELREGDSVLINHTTGKEYKLKAIGDAGPVIDAGGTGPCMSMRVDLKVKSSSLKFTTPTPFIPSSISISSRGASFVIPRATPASHGSGSTETLAKTTFHGLCFVLKDNIDTDQIIPADKATIFPSNQQERDEIASYALSGLPDSHTTRFVVPGEIKSKYSIIIAGENFGCGSSREHAPVCLGAAGAKAVVAQTYARIFFRNSVATGEVFPLESEVRVCDECTTGDTVTIELRDSGGLLTNHTTGKQYKLKAIGDAGPVIDAGGIFAYARKVGMIPSPSVKPSSSKNPKKARNPSLAPKKDLKKNKKKKTKKSKAPAFDETVERNDGEEQQPASGSEQLTFFLKQLESAVGVRVSALELDPIKDKCVVELSEKLDQNVSNLGEHIKMCYGSSWRETLCEGEAVEGKVDPGSPAVLVVSSSALRSLELIRGLNSLTKQCPALKLFSKHLKVEEQVSLLKKRVNIGSGTPSRIKKLIDIEALGLSRLDMIVLDMHADVKGFSLFTLPQVRDEFWDLYKTCFHQRVLEGSLRICLYGPMPAAPKLRNNKKQRQNQD</sequence>
<organism evidence="10 11">
    <name type="scientific">Brassica napus</name>
    <name type="common">Rape</name>
    <dbReference type="NCBI Taxonomy" id="3708"/>
    <lineage>
        <taxon>Eukaryota</taxon>
        <taxon>Viridiplantae</taxon>
        <taxon>Streptophyta</taxon>
        <taxon>Embryophyta</taxon>
        <taxon>Tracheophyta</taxon>
        <taxon>Spermatophyta</taxon>
        <taxon>Magnoliopsida</taxon>
        <taxon>eudicotyledons</taxon>
        <taxon>Gunneridae</taxon>
        <taxon>Pentapetalae</taxon>
        <taxon>rosids</taxon>
        <taxon>malvids</taxon>
        <taxon>Brassicales</taxon>
        <taxon>Brassicaceae</taxon>
        <taxon>Brassiceae</taxon>
        <taxon>Brassica</taxon>
    </lineage>
</organism>
<feature type="domain" description="Fe2OG dioxygenase" evidence="9">
    <location>
        <begin position="171"/>
        <end position="292"/>
    </location>
</feature>
<feature type="non-terminal residue" evidence="10">
    <location>
        <position position="1"/>
    </location>
</feature>
<evidence type="ECO:0000256" key="5">
    <source>
        <dbReference type="ARBA" id="ARBA00023004"/>
    </source>
</evidence>
<dbReference type="Pfam" id="PF14617">
    <property type="entry name" value="CMS1"/>
    <property type="match status" value="1"/>
</dbReference>
<evidence type="ECO:0000256" key="4">
    <source>
        <dbReference type="ARBA" id="ARBA00023002"/>
    </source>
</evidence>
<keyword evidence="3" id="KW-0223">Dioxygenase</keyword>
<dbReference type="Gene3D" id="2.60.120.620">
    <property type="entry name" value="q2cbj1_9rhob like domain"/>
    <property type="match status" value="1"/>
</dbReference>
<evidence type="ECO:0000256" key="6">
    <source>
        <dbReference type="ARBA" id="ARBA00023239"/>
    </source>
</evidence>
<dbReference type="PANTHER" id="PTHR43345">
    <property type="entry name" value="3-ISOPROPYLMALATE DEHYDRATASE SMALL SUBUNIT 2-RELATED-RELATED"/>
    <property type="match status" value="1"/>
</dbReference>
<comment type="cofactor">
    <cofactor evidence="1">
        <name>L-ascorbate</name>
        <dbReference type="ChEBI" id="CHEBI:38290"/>
    </cofactor>
</comment>
<dbReference type="Pfam" id="PF00694">
    <property type="entry name" value="Aconitase_C"/>
    <property type="match status" value="2"/>
</dbReference>
<keyword evidence="8" id="KW-0472">Membrane</keyword>
<name>A0ABQ8D5Z3_BRANA</name>
<dbReference type="InterPro" id="IPR006620">
    <property type="entry name" value="Pro_4_hyd_alph"/>
</dbReference>
<protein>
    <recommendedName>
        <fullName evidence="9">Fe2OG dioxygenase domain-containing protein</fullName>
    </recommendedName>
</protein>
<evidence type="ECO:0000256" key="2">
    <source>
        <dbReference type="ARBA" id="ARBA00022723"/>
    </source>
</evidence>
<dbReference type="InterPro" id="IPR000573">
    <property type="entry name" value="AconitaseA/IPMdHydase_ssu_swvl"/>
</dbReference>
<evidence type="ECO:0000256" key="3">
    <source>
        <dbReference type="ARBA" id="ARBA00022964"/>
    </source>
</evidence>
<dbReference type="PANTHER" id="PTHR43345:SF7">
    <property type="entry name" value="3-ISOPROPYLMALATE DEHYDRATASE SMALL SUBUNIT 2"/>
    <property type="match status" value="1"/>
</dbReference>
<dbReference type="InterPro" id="IPR032704">
    <property type="entry name" value="Cms1"/>
</dbReference>
<dbReference type="InterPro" id="IPR005123">
    <property type="entry name" value="Oxoglu/Fe-dep_dioxygenase_dom"/>
</dbReference>
<dbReference type="CDD" id="cd01577">
    <property type="entry name" value="IPMI_Swivel"/>
    <property type="match status" value="1"/>
</dbReference>
<dbReference type="Proteomes" id="UP000824890">
    <property type="component" value="Unassembled WGS sequence"/>
</dbReference>
<keyword evidence="2" id="KW-0479">Metal-binding</keyword>
<keyword evidence="8" id="KW-1133">Transmembrane helix</keyword>
<dbReference type="SMART" id="SM00702">
    <property type="entry name" value="P4Hc"/>
    <property type="match status" value="1"/>
</dbReference>
<dbReference type="InterPro" id="IPR015928">
    <property type="entry name" value="Aconitase/3IPM_dehydase_swvl"/>
</dbReference>
<gene>
    <name evidence="10" type="ORF">HID58_017041</name>
</gene>
<reference evidence="10 11" key="1">
    <citation type="submission" date="2021-05" db="EMBL/GenBank/DDBJ databases">
        <title>Genome Assembly of Synthetic Allotetraploid Brassica napus Reveals Homoeologous Exchanges between Subgenomes.</title>
        <authorList>
            <person name="Davis J.T."/>
        </authorList>
    </citation>
    <scope>NUCLEOTIDE SEQUENCE [LARGE SCALE GENOMIC DNA]</scope>
    <source>
        <strain evidence="11">cv. Da-Ae</strain>
        <tissue evidence="10">Seedling</tissue>
    </source>
</reference>
<feature type="compositionally biased region" description="Basic residues" evidence="7">
    <location>
        <begin position="754"/>
        <end position="767"/>
    </location>
</feature>
<feature type="region of interest" description="Disordered" evidence="7">
    <location>
        <begin position="730"/>
        <end position="788"/>
    </location>
</feature>
<keyword evidence="4" id="KW-0560">Oxidoreductase</keyword>
<dbReference type="SUPFAM" id="SSF52016">
    <property type="entry name" value="LeuD/IlvD-like"/>
    <property type="match status" value="2"/>
</dbReference>
<evidence type="ECO:0000313" key="11">
    <source>
        <dbReference type="Proteomes" id="UP000824890"/>
    </source>
</evidence>
<keyword evidence="5" id="KW-0408">Iron</keyword>
<evidence type="ECO:0000313" key="10">
    <source>
        <dbReference type="EMBL" id="KAH0924785.1"/>
    </source>
</evidence>
<proteinExistence type="predicted"/>
<comment type="caution">
    <text evidence="10">The sequence shown here is derived from an EMBL/GenBank/DDBJ whole genome shotgun (WGS) entry which is preliminary data.</text>
</comment>
<evidence type="ECO:0000256" key="1">
    <source>
        <dbReference type="ARBA" id="ARBA00001961"/>
    </source>
</evidence>
<dbReference type="Pfam" id="PF13640">
    <property type="entry name" value="2OG-FeII_Oxy_3"/>
    <property type="match status" value="1"/>
</dbReference>
<evidence type="ECO:0000256" key="8">
    <source>
        <dbReference type="SAM" id="Phobius"/>
    </source>
</evidence>
<dbReference type="EMBL" id="JAGKQM010000005">
    <property type="protein sequence ID" value="KAH0924785.1"/>
    <property type="molecule type" value="Genomic_DNA"/>
</dbReference>
<keyword evidence="8" id="KW-0812">Transmembrane</keyword>
<accession>A0ABQ8D5Z3</accession>
<dbReference type="InterPro" id="IPR044862">
    <property type="entry name" value="Pro_4_hyd_alph_FE2OG_OXY"/>
</dbReference>
<evidence type="ECO:0000259" key="9">
    <source>
        <dbReference type="PROSITE" id="PS51471"/>
    </source>
</evidence>
<dbReference type="InterPro" id="IPR033940">
    <property type="entry name" value="IPMI_Swivel"/>
</dbReference>
<feature type="compositionally biased region" description="Low complexity" evidence="7">
    <location>
        <begin position="730"/>
        <end position="739"/>
    </location>
</feature>
<feature type="transmembrane region" description="Helical" evidence="8">
    <location>
        <begin position="12"/>
        <end position="38"/>
    </location>
</feature>
<dbReference type="PROSITE" id="PS51471">
    <property type="entry name" value="FE2OG_OXY"/>
    <property type="match status" value="1"/>
</dbReference>
<evidence type="ECO:0000256" key="7">
    <source>
        <dbReference type="SAM" id="MobiDB-lite"/>
    </source>
</evidence>
<keyword evidence="6" id="KW-0456">Lyase</keyword>
<dbReference type="InterPro" id="IPR050075">
    <property type="entry name" value="LeuD"/>
</dbReference>
<keyword evidence="11" id="KW-1185">Reference proteome</keyword>